<name>A0A9P6T9R1_9BASI</name>
<feature type="compositionally biased region" description="Polar residues" evidence="1">
    <location>
        <begin position="157"/>
        <end position="167"/>
    </location>
</feature>
<keyword evidence="3" id="KW-1185">Reference proteome</keyword>
<proteinExistence type="predicted"/>
<sequence>MARSELGRNPDMCVNVERNSNGSKEFQIDMSTDEGMYVDTSLDEDVEDDLQRGVQRENGVSARVTLTTGDNNVQSHFKFDQKVDVEVDKKIDIGTDPNSNSCVDMSADLKDRSANINKVADDGIWLSLLAGVFERRTEFDDYVCASIEFGSHIGRDGSNTSSLNDGNGKSECGDQRTEQYFQM</sequence>
<evidence type="ECO:0000313" key="3">
    <source>
        <dbReference type="Proteomes" id="UP000886653"/>
    </source>
</evidence>
<dbReference type="EMBL" id="MU167337">
    <property type="protein sequence ID" value="KAG0142808.1"/>
    <property type="molecule type" value="Genomic_DNA"/>
</dbReference>
<gene>
    <name evidence="2" type="ORF">CROQUDRAFT_662066</name>
</gene>
<organism evidence="2 3">
    <name type="scientific">Cronartium quercuum f. sp. fusiforme G11</name>
    <dbReference type="NCBI Taxonomy" id="708437"/>
    <lineage>
        <taxon>Eukaryota</taxon>
        <taxon>Fungi</taxon>
        <taxon>Dikarya</taxon>
        <taxon>Basidiomycota</taxon>
        <taxon>Pucciniomycotina</taxon>
        <taxon>Pucciniomycetes</taxon>
        <taxon>Pucciniales</taxon>
        <taxon>Coleosporiaceae</taxon>
        <taxon>Cronartium</taxon>
    </lineage>
</organism>
<dbReference type="AlphaFoldDB" id="A0A9P6T9R1"/>
<reference evidence="2" key="1">
    <citation type="submission" date="2013-11" db="EMBL/GenBank/DDBJ databases">
        <title>Genome sequence of the fusiform rust pathogen reveals effectors for host alternation and coevolution with pine.</title>
        <authorList>
            <consortium name="DOE Joint Genome Institute"/>
            <person name="Smith K."/>
            <person name="Pendleton A."/>
            <person name="Kubisiak T."/>
            <person name="Anderson C."/>
            <person name="Salamov A."/>
            <person name="Aerts A."/>
            <person name="Riley R."/>
            <person name="Clum A."/>
            <person name="Lindquist E."/>
            <person name="Ence D."/>
            <person name="Campbell M."/>
            <person name="Kronenberg Z."/>
            <person name="Feau N."/>
            <person name="Dhillon B."/>
            <person name="Hamelin R."/>
            <person name="Burleigh J."/>
            <person name="Smith J."/>
            <person name="Yandell M."/>
            <person name="Nelson C."/>
            <person name="Grigoriev I."/>
            <person name="Davis J."/>
        </authorList>
    </citation>
    <scope>NUCLEOTIDE SEQUENCE</scope>
    <source>
        <strain evidence="2">G11</strain>
    </source>
</reference>
<evidence type="ECO:0000256" key="1">
    <source>
        <dbReference type="SAM" id="MobiDB-lite"/>
    </source>
</evidence>
<feature type="region of interest" description="Disordered" evidence="1">
    <location>
        <begin position="155"/>
        <end position="183"/>
    </location>
</feature>
<accession>A0A9P6T9R1</accession>
<evidence type="ECO:0000313" key="2">
    <source>
        <dbReference type="EMBL" id="KAG0142808.1"/>
    </source>
</evidence>
<comment type="caution">
    <text evidence="2">The sequence shown here is derived from an EMBL/GenBank/DDBJ whole genome shotgun (WGS) entry which is preliminary data.</text>
</comment>
<dbReference type="Proteomes" id="UP000886653">
    <property type="component" value="Unassembled WGS sequence"/>
</dbReference>
<protein>
    <submittedName>
        <fullName evidence="2">Uncharacterized protein</fullName>
    </submittedName>
</protein>